<protein>
    <submittedName>
        <fullName evidence="7">WD40 repeat domain-containing serine/threonine protein kinase</fullName>
    </submittedName>
</protein>
<evidence type="ECO:0000256" key="4">
    <source>
        <dbReference type="PROSITE-ProRule" id="PRU10141"/>
    </source>
</evidence>
<dbReference type="PROSITE" id="PS50294">
    <property type="entry name" value="WD_REPEATS_REGION"/>
    <property type="match status" value="2"/>
</dbReference>
<proteinExistence type="predicted"/>
<dbReference type="InterPro" id="IPR001680">
    <property type="entry name" value="WD40_rpt"/>
</dbReference>
<dbReference type="Gene3D" id="3.30.200.20">
    <property type="entry name" value="Phosphorylase Kinase, domain 1"/>
    <property type="match status" value="1"/>
</dbReference>
<dbReference type="Gene3D" id="2.130.10.10">
    <property type="entry name" value="YVTN repeat-like/Quinoprotein amine dehydrogenase"/>
    <property type="match status" value="2"/>
</dbReference>
<dbReference type="CDD" id="cd14014">
    <property type="entry name" value="STKc_PknB_like"/>
    <property type="match status" value="1"/>
</dbReference>
<keyword evidence="1 4" id="KW-0547">Nucleotide-binding</keyword>
<dbReference type="SUPFAM" id="SSF50978">
    <property type="entry name" value="WD40 repeat-like"/>
    <property type="match status" value="1"/>
</dbReference>
<evidence type="ECO:0000256" key="2">
    <source>
        <dbReference type="ARBA" id="ARBA00022840"/>
    </source>
</evidence>
<keyword evidence="7" id="KW-0723">Serine/threonine-protein kinase</keyword>
<evidence type="ECO:0000259" key="6">
    <source>
        <dbReference type="PROSITE" id="PS50011"/>
    </source>
</evidence>
<dbReference type="InterPro" id="IPR017441">
    <property type="entry name" value="Protein_kinase_ATP_BS"/>
</dbReference>
<dbReference type="SMART" id="SM00220">
    <property type="entry name" value="S_TKc"/>
    <property type="match status" value="1"/>
</dbReference>
<dbReference type="InterPro" id="IPR015943">
    <property type="entry name" value="WD40/YVTN_repeat-like_dom_sf"/>
</dbReference>
<dbReference type="InterPro" id="IPR008271">
    <property type="entry name" value="Ser/Thr_kinase_AS"/>
</dbReference>
<feature type="repeat" description="WD" evidence="3">
    <location>
        <begin position="434"/>
        <end position="465"/>
    </location>
</feature>
<organism evidence="7">
    <name type="scientific">Streptomyces sp. R21</name>
    <dbReference type="NCBI Taxonomy" id="3238627"/>
    <lineage>
        <taxon>Bacteria</taxon>
        <taxon>Bacillati</taxon>
        <taxon>Actinomycetota</taxon>
        <taxon>Actinomycetes</taxon>
        <taxon>Kitasatosporales</taxon>
        <taxon>Streptomycetaceae</taxon>
        <taxon>Streptomyces</taxon>
    </lineage>
</organism>
<feature type="domain" description="Protein kinase" evidence="6">
    <location>
        <begin position="7"/>
        <end position="260"/>
    </location>
</feature>
<feature type="repeat" description="WD" evidence="3">
    <location>
        <begin position="568"/>
        <end position="604"/>
    </location>
</feature>
<dbReference type="InterPro" id="IPR011009">
    <property type="entry name" value="Kinase-like_dom_sf"/>
</dbReference>
<evidence type="ECO:0000256" key="1">
    <source>
        <dbReference type="ARBA" id="ARBA00022741"/>
    </source>
</evidence>
<dbReference type="Pfam" id="PF00069">
    <property type="entry name" value="Pkinase"/>
    <property type="match status" value="1"/>
</dbReference>
<keyword evidence="2 4" id="KW-0067">ATP-binding</keyword>
<dbReference type="GO" id="GO:0005524">
    <property type="term" value="F:ATP binding"/>
    <property type="evidence" value="ECO:0007669"/>
    <property type="project" value="UniProtKB-UniRule"/>
</dbReference>
<feature type="compositionally biased region" description="Pro residues" evidence="5">
    <location>
        <begin position="292"/>
        <end position="301"/>
    </location>
</feature>
<feature type="region of interest" description="Disordered" evidence="5">
    <location>
        <begin position="254"/>
        <end position="305"/>
    </location>
</feature>
<dbReference type="PROSITE" id="PS50082">
    <property type="entry name" value="WD_REPEATS_2"/>
    <property type="match status" value="5"/>
</dbReference>
<dbReference type="CDD" id="cd00200">
    <property type="entry name" value="WD40"/>
    <property type="match status" value="1"/>
</dbReference>
<evidence type="ECO:0000256" key="5">
    <source>
        <dbReference type="SAM" id="MobiDB-lite"/>
    </source>
</evidence>
<accession>A0AB39NZM5</accession>
<dbReference type="AlphaFoldDB" id="A0AB39NZM5"/>
<feature type="binding site" evidence="4">
    <location>
        <position position="35"/>
    </location>
    <ligand>
        <name>ATP</name>
        <dbReference type="ChEBI" id="CHEBI:30616"/>
    </ligand>
</feature>
<dbReference type="PANTHER" id="PTHR19879">
    <property type="entry name" value="TRANSCRIPTION INITIATION FACTOR TFIID"/>
    <property type="match status" value="1"/>
</dbReference>
<keyword evidence="3" id="KW-0853">WD repeat</keyword>
<feature type="repeat" description="WD" evidence="3">
    <location>
        <begin position="364"/>
        <end position="395"/>
    </location>
</feature>
<evidence type="ECO:0000256" key="3">
    <source>
        <dbReference type="PROSITE-ProRule" id="PRU00221"/>
    </source>
</evidence>
<dbReference type="RefSeq" id="WP_369228994.1">
    <property type="nucleotide sequence ID" value="NZ_CP163435.1"/>
</dbReference>
<evidence type="ECO:0000313" key="7">
    <source>
        <dbReference type="EMBL" id="XDQ23351.1"/>
    </source>
</evidence>
<dbReference type="PANTHER" id="PTHR19879:SF9">
    <property type="entry name" value="TRANSCRIPTION INITIATION FACTOR TFIID SUBUNIT 5"/>
    <property type="match status" value="1"/>
</dbReference>
<dbReference type="Pfam" id="PF00400">
    <property type="entry name" value="WD40"/>
    <property type="match status" value="6"/>
</dbReference>
<feature type="repeat" description="WD" evidence="3">
    <location>
        <begin position="526"/>
        <end position="567"/>
    </location>
</feature>
<reference evidence="7" key="1">
    <citation type="submission" date="2024-07" db="EMBL/GenBank/DDBJ databases">
        <authorList>
            <person name="Yu S.T."/>
        </authorList>
    </citation>
    <scope>NUCLEOTIDE SEQUENCE</scope>
    <source>
        <strain evidence="7">R21</strain>
    </source>
</reference>
<feature type="repeat" description="WD" evidence="3">
    <location>
        <begin position="314"/>
        <end position="355"/>
    </location>
</feature>
<dbReference type="GO" id="GO:0004674">
    <property type="term" value="F:protein serine/threonine kinase activity"/>
    <property type="evidence" value="ECO:0007669"/>
    <property type="project" value="UniProtKB-KW"/>
</dbReference>
<name>A0AB39NZM5_9ACTN</name>
<gene>
    <name evidence="7" type="ORF">AB5J56_00810</name>
</gene>
<dbReference type="EMBL" id="CP163435">
    <property type="protein sequence ID" value="XDQ23351.1"/>
    <property type="molecule type" value="Genomic_DNA"/>
</dbReference>
<dbReference type="InterPro" id="IPR000719">
    <property type="entry name" value="Prot_kinase_dom"/>
</dbReference>
<dbReference type="SMART" id="SM00320">
    <property type="entry name" value="WD40"/>
    <property type="match status" value="7"/>
</dbReference>
<dbReference type="SUPFAM" id="SSF56112">
    <property type="entry name" value="Protein kinase-like (PK-like)"/>
    <property type="match status" value="1"/>
</dbReference>
<sequence length="604" mass="62137">MEHIGGYTIRAKLGEGGMGTVYLAYSRGGRALAVKVVKPELAADPAFRARFRVEVTAARAVGGVHTAPVVDADLDGEPPWLATAYVPGPTLSELLAADGPLDEPRLRQLGAALAEALAAIHAHGLVHRDLKPSNIIMAEGGLRVIDFGIARAIGSTRLTATGAIFGTPGYLAPEQVLGGHEVTGAADVFALGVVLVAAAGGAAWGEDAAMPLMFRAVHQSPNLAALPPGLREVAASCLAKDPGARPTPSLLLDLLAGPLPKEPGRKPDPPSSPPTLPVNPDDCAQDTLGGPRPVPPVPTDPSGPACTLLRTLKTKRGEGRVTAMGFSPNGHTLAASYSSSGVHIWDPHTGEQLRLLTDGTDRCVAFSSDGCTLATGGAGKMVRLWDPDAGTLRSQLTGHSGTIDSLVFNPDGGTLAIGTYAEARLSDARTGEVLTGLSGATGPVAFSPDGSTLATGDAEGRVLIWAPPTGRRPRHRLKAGKPSHISALAITPDGRTIAAAGNTFAENGTVLVHVWDAHTGKQHHQLTGHTDNISALAFSPDGRVLAAGDSGGTVIVRDTRTGDQLLILTKQSEKVQAVAFSPDGDNLAVGCLDGGVRIFAIRTR</sequence>
<dbReference type="PROSITE" id="PS50011">
    <property type="entry name" value="PROTEIN_KINASE_DOM"/>
    <property type="match status" value="1"/>
</dbReference>
<dbReference type="Gene3D" id="1.10.510.10">
    <property type="entry name" value="Transferase(Phosphotransferase) domain 1"/>
    <property type="match status" value="1"/>
</dbReference>
<dbReference type="PROSITE" id="PS00108">
    <property type="entry name" value="PROTEIN_KINASE_ST"/>
    <property type="match status" value="1"/>
</dbReference>
<keyword evidence="7" id="KW-0418">Kinase</keyword>
<dbReference type="InterPro" id="IPR036322">
    <property type="entry name" value="WD40_repeat_dom_sf"/>
</dbReference>
<keyword evidence="7" id="KW-0808">Transferase</keyword>
<dbReference type="PROSITE" id="PS00107">
    <property type="entry name" value="PROTEIN_KINASE_ATP"/>
    <property type="match status" value="1"/>
</dbReference>